<dbReference type="EMBL" id="MLFK01000010">
    <property type="protein sequence ID" value="OIV40157.1"/>
    <property type="molecule type" value="Genomic_DNA"/>
</dbReference>
<evidence type="ECO:0000256" key="9">
    <source>
        <dbReference type="ARBA" id="ARBA00048305"/>
    </source>
</evidence>
<evidence type="ECO:0000256" key="3">
    <source>
        <dbReference type="ARBA" id="ARBA00008562"/>
    </source>
</evidence>
<dbReference type="PANTHER" id="PTHR42716:SF2">
    <property type="entry name" value="L-ASPARTATE OXIDASE, CHLOROPLASTIC"/>
    <property type="match status" value="1"/>
</dbReference>
<evidence type="ECO:0000256" key="8">
    <source>
        <dbReference type="ARBA" id="ARBA00023002"/>
    </source>
</evidence>
<evidence type="ECO:0000256" key="7">
    <source>
        <dbReference type="ARBA" id="ARBA00022827"/>
    </source>
</evidence>
<dbReference type="Gene3D" id="3.90.700.10">
    <property type="entry name" value="Succinate dehydrogenase/fumarate reductase flavoprotein, catalytic domain"/>
    <property type="match status" value="1"/>
</dbReference>
<organism evidence="14 15">
    <name type="scientific">Flavobacterium johnsoniae</name>
    <name type="common">Cytophaga johnsonae</name>
    <dbReference type="NCBI Taxonomy" id="986"/>
    <lineage>
        <taxon>Bacteria</taxon>
        <taxon>Pseudomonadati</taxon>
        <taxon>Bacteroidota</taxon>
        <taxon>Flavobacteriia</taxon>
        <taxon>Flavobacteriales</taxon>
        <taxon>Flavobacteriaceae</taxon>
        <taxon>Flavobacterium</taxon>
    </lineage>
</organism>
<keyword evidence="6 12" id="KW-0662">Pyridine nucleotide biosynthesis</keyword>
<dbReference type="AlphaFoldDB" id="A0A1J7BNK1"/>
<comment type="pathway">
    <text evidence="2 12">Cofactor biosynthesis; NAD(+) biosynthesis; iminoaspartate from L-aspartate (oxidase route): step 1/1.</text>
</comment>
<feature type="domain" description="FAD-dependent oxidoreductase 2 FAD-binding" evidence="13">
    <location>
        <begin position="5"/>
        <end position="385"/>
    </location>
</feature>
<dbReference type="UniPathway" id="UPA00253">
    <property type="reaction ID" value="UER00326"/>
</dbReference>
<evidence type="ECO:0000313" key="15">
    <source>
        <dbReference type="Proteomes" id="UP000182826"/>
    </source>
</evidence>
<name>A0A1J7BNK1_FLAJO</name>
<dbReference type="OrthoDB" id="9806724at2"/>
<evidence type="ECO:0000256" key="11">
    <source>
        <dbReference type="PIRSR" id="PIRSR000171-1"/>
    </source>
</evidence>
<dbReference type="NCBIfam" id="TIGR00551">
    <property type="entry name" value="nadB"/>
    <property type="match status" value="1"/>
</dbReference>
<keyword evidence="8 12" id="KW-0560">Oxidoreductase</keyword>
<dbReference type="GO" id="GO:0008734">
    <property type="term" value="F:L-aspartate oxidase activity"/>
    <property type="evidence" value="ECO:0007669"/>
    <property type="project" value="UniProtKB-UniRule"/>
</dbReference>
<dbReference type="InterPro" id="IPR005288">
    <property type="entry name" value="NadB"/>
</dbReference>
<comment type="function">
    <text evidence="12">Catalyzes the oxidation of L-aspartate to iminoaspartate.</text>
</comment>
<evidence type="ECO:0000256" key="4">
    <source>
        <dbReference type="ARBA" id="ARBA00012173"/>
    </source>
</evidence>
<evidence type="ECO:0000256" key="12">
    <source>
        <dbReference type="RuleBase" id="RU362049"/>
    </source>
</evidence>
<evidence type="ECO:0000313" key="14">
    <source>
        <dbReference type="EMBL" id="OIV40157.1"/>
    </source>
</evidence>
<evidence type="ECO:0000256" key="10">
    <source>
        <dbReference type="NCBIfam" id="TIGR00551"/>
    </source>
</evidence>
<evidence type="ECO:0000256" key="2">
    <source>
        <dbReference type="ARBA" id="ARBA00004950"/>
    </source>
</evidence>
<dbReference type="InterPro" id="IPR003953">
    <property type="entry name" value="FAD-dep_OxRdtase_2_FAD-bd"/>
</dbReference>
<comment type="cofactor">
    <cofactor evidence="1 12">
        <name>FAD</name>
        <dbReference type="ChEBI" id="CHEBI:57692"/>
    </cofactor>
</comment>
<comment type="catalytic activity">
    <reaction evidence="9">
        <text>L-aspartate + O2 = iminosuccinate + H2O2</text>
        <dbReference type="Rhea" id="RHEA:25876"/>
        <dbReference type="ChEBI" id="CHEBI:15379"/>
        <dbReference type="ChEBI" id="CHEBI:16240"/>
        <dbReference type="ChEBI" id="CHEBI:29991"/>
        <dbReference type="ChEBI" id="CHEBI:77875"/>
        <dbReference type="EC" id="1.4.3.16"/>
    </reaction>
    <physiologicalReaction direction="left-to-right" evidence="9">
        <dbReference type="Rhea" id="RHEA:25877"/>
    </physiologicalReaction>
</comment>
<dbReference type="EC" id="1.4.3.16" evidence="4 10"/>
<dbReference type="Gene3D" id="3.50.50.60">
    <property type="entry name" value="FAD/NAD(P)-binding domain"/>
    <property type="match status" value="1"/>
</dbReference>
<evidence type="ECO:0000256" key="5">
    <source>
        <dbReference type="ARBA" id="ARBA00022630"/>
    </source>
</evidence>
<dbReference type="SUPFAM" id="SSF56425">
    <property type="entry name" value="Succinate dehydrogenase/fumarate reductase flavoprotein, catalytic domain"/>
    <property type="match status" value="1"/>
</dbReference>
<dbReference type="InterPro" id="IPR027477">
    <property type="entry name" value="Succ_DH/fumarate_Rdtase_cat_sf"/>
</dbReference>
<evidence type="ECO:0000256" key="6">
    <source>
        <dbReference type="ARBA" id="ARBA00022642"/>
    </source>
</evidence>
<evidence type="ECO:0000259" key="13">
    <source>
        <dbReference type="Pfam" id="PF00890"/>
    </source>
</evidence>
<comment type="caution">
    <text evidence="14">The sequence shown here is derived from an EMBL/GenBank/DDBJ whole genome shotgun (WGS) entry which is preliminary data.</text>
</comment>
<dbReference type="InterPro" id="IPR036188">
    <property type="entry name" value="FAD/NAD-bd_sf"/>
</dbReference>
<dbReference type="GO" id="GO:0009435">
    <property type="term" value="P:NAD+ biosynthetic process"/>
    <property type="evidence" value="ECO:0007669"/>
    <property type="project" value="UniProtKB-UniPathway"/>
</dbReference>
<keyword evidence="5 12" id="KW-0285">Flavoprotein</keyword>
<dbReference type="GO" id="GO:0005737">
    <property type="term" value="C:cytoplasm"/>
    <property type="evidence" value="ECO:0007669"/>
    <property type="project" value="UniProtKB-SubCell"/>
</dbReference>
<dbReference type="SUPFAM" id="SSF51905">
    <property type="entry name" value="FAD/NAD(P)-binding domain"/>
    <property type="match status" value="1"/>
</dbReference>
<accession>A0A1J7BNK1</accession>
<keyword evidence="15" id="KW-1185">Reference proteome</keyword>
<dbReference type="PRINTS" id="PR00368">
    <property type="entry name" value="FADPNR"/>
</dbReference>
<proteinExistence type="inferred from homology"/>
<feature type="active site" description="Proton acceptor" evidence="11">
    <location>
        <position position="283"/>
    </location>
</feature>
<dbReference type="PANTHER" id="PTHR42716">
    <property type="entry name" value="L-ASPARTATE OXIDASE"/>
    <property type="match status" value="1"/>
</dbReference>
<comment type="subcellular location">
    <subcellularLocation>
        <location evidence="12">Cytoplasm</location>
    </subcellularLocation>
</comment>
<dbReference type="RefSeq" id="WP_071638281.1">
    <property type="nucleotide sequence ID" value="NZ_MLFK01000010.1"/>
</dbReference>
<evidence type="ECO:0000256" key="1">
    <source>
        <dbReference type="ARBA" id="ARBA00001974"/>
    </source>
</evidence>
<protein>
    <recommendedName>
        <fullName evidence="4 10">L-aspartate oxidase</fullName>
        <ecNumber evidence="4 10">1.4.3.16</ecNumber>
    </recommendedName>
</protein>
<sequence length="507" mass="57001">MLKTDILIIGSGISGLFFAMKTAKKRPDLSIVIMTKKTAPNTNTQLAQGGIAVVTNHIKDSFEQHIKDTLKSGGGHCDQAIVKMVIEQAPERLEELLKIGTSFDKNQEGQWDLGLEGGHSQHRILHHKDSSGLEIEKKLLKIIEQLPNIQLFENYQVIDLNTETKQEQTTSCGAFFYDKNTDQIKYIRTRCIVLSTGGCGQLFENTTNPEIATGDGIAMAARAGAEIEDMQYIQFHPTALFRGEKNPLFLISEAVRGFGAHIVNEEGKRFLFKYDSRGELATRDIVSHAIYREMHESRKKHVYLDCRHLDPSAFYQKFPSIAKHCNEIELFPEKDLIPIVPAAHYQCGGIKVDRNGLTTVKNLYAIGECARTGLHGKNRLASNSLLEALVFAHQASENINSTIDSFEFSSKILVPKFTGTENKKDHVTFLVLKKEIQALLTNFYLSEERDTDFAFQKIKLIKNAAETLAAKQQITIPFIEFSNMLTVALIIIKHCKKRKTPFIMSLN</sequence>
<keyword evidence="7 12" id="KW-0274">FAD</keyword>
<reference evidence="14 15" key="1">
    <citation type="submission" date="2016-10" db="EMBL/GenBank/DDBJ databases">
        <title>Draft Genome Sequence of Rhizobacteria Flavobacterium johnsoniae CI04.</title>
        <authorList>
            <person name="Bravo J.I."/>
            <person name="Lozano G.L."/>
            <person name="Handelsman J."/>
        </authorList>
    </citation>
    <scope>NUCLEOTIDE SEQUENCE [LARGE SCALE GENOMIC DNA]</scope>
    <source>
        <strain evidence="14 15">CI04</strain>
    </source>
</reference>
<dbReference type="Proteomes" id="UP000182826">
    <property type="component" value="Unassembled WGS sequence"/>
</dbReference>
<comment type="similarity">
    <text evidence="3 12">Belongs to the FAD-dependent oxidoreductase 2 family. NadB subfamily.</text>
</comment>
<dbReference type="FunFam" id="3.90.700.10:FF:000002">
    <property type="entry name" value="L-aspartate oxidase"/>
    <property type="match status" value="1"/>
</dbReference>
<dbReference type="PIRSF" id="PIRSF000171">
    <property type="entry name" value="SDHA_APRA_LASPO"/>
    <property type="match status" value="1"/>
</dbReference>
<dbReference type="Pfam" id="PF00890">
    <property type="entry name" value="FAD_binding_2"/>
    <property type="match status" value="1"/>
</dbReference>
<gene>
    <name evidence="14" type="ORF">BKM63_19600</name>
</gene>